<evidence type="ECO:0000256" key="1">
    <source>
        <dbReference type="ARBA" id="ARBA00004123"/>
    </source>
</evidence>
<feature type="region of interest" description="Disordered" evidence="5">
    <location>
        <begin position="37"/>
        <end position="59"/>
    </location>
</feature>
<dbReference type="InterPro" id="IPR003618">
    <property type="entry name" value="TFIIS_cen_dom"/>
</dbReference>
<evidence type="ECO:0000256" key="2">
    <source>
        <dbReference type="ARBA" id="ARBA00023015"/>
    </source>
</evidence>
<protein>
    <submittedName>
        <fullName evidence="7">TFIIS central domain-containing protein</fullName>
    </submittedName>
</protein>
<dbReference type="Gene3D" id="1.10.472.30">
    <property type="entry name" value="Transcription elongation factor S-II, central domain"/>
    <property type="match status" value="1"/>
</dbReference>
<dbReference type="Pfam" id="PF07500">
    <property type="entry name" value="TFIIS_M"/>
    <property type="match status" value="1"/>
</dbReference>
<feature type="region of interest" description="Disordered" evidence="5">
    <location>
        <begin position="428"/>
        <end position="464"/>
    </location>
</feature>
<evidence type="ECO:0000256" key="3">
    <source>
        <dbReference type="ARBA" id="ARBA00023163"/>
    </source>
</evidence>
<dbReference type="Gene3D" id="3.40.5.120">
    <property type="match status" value="1"/>
</dbReference>
<dbReference type="SUPFAM" id="SSF46942">
    <property type="entry name" value="Elongation factor TFIIS domain 2"/>
    <property type="match status" value="1"/>
</dbReference>
<feature type="compositionally biased region" description="Basic and acidic residues" evidence="5">
    <location>
        <begin position="809"/>
        <end position="823"/>
    </location>
</feature>
<evidence type="ECO:0000256" key="4">
    <source>
        <dbReference type="ARBA" id="ARBA00023242"/>
    </source>
</evidence>
<dbReference type="Pfam" id="PF07533">
    <property type="entry name" value="BRK"/>
    <property type="match status" value="1"/>
</dbReference>
<feature type="compositionally biased region" description="Pro residues" evidence="5">
    <location>
        <begin position="796"/>
        <end position="806"/>
    </location>
</feature>
<keyword evidence="4" id="KW-0539">Nucleus</keyword>
<feature type="compositionally biased region" description="Low complexity" evidence="5">
    <location>
        <begin position="756"/>
        <end position="776"/>
    </location>
</feature>
<keyword evidence="3" id="KW-0804">Transcription</keyword>
<feature type="compositionally biased region" description="Polar residues" evidence="5">
    <location>
        <begin position="704"/>
        <end position="722"/>
    </location>
</feature>
<dbReference type="SUPFAM" id="SSF160481">
    <property type="entry name" value="BRK domain-like"/>
    <property type="match status" value="1"/>
</dbReference>
<evidence type="ECO:0000313" key="7">
    <source>
        <dbReference type="WBParaSite" id="SBAD_0000441201-mRNA-1"/>
    </source>
</evidence>
<comment type="subcellular location">
    <subcellularLocation>
        <location evidence="1">Nucleus</location>
    </subcellularLocation>
</comment>
<sequence length="1087" mass="120495">LRTFFFSFCRIRYISAFTRSAFRSEYQAKNKTPTLKKSSESDFVTHRSESSSEIRPESERLRVGSQNTVCFLCRKEVKGDFITCRNCSCCLHSPLAENSECQIKLMIDSKNETTCPKCSCRFTVLTTASSTEESVTNGYLVCIVCDQALDRDERSESYCSDECLENLLKQLESCYHCDDNVTVKKMGKRGTIIFGKEAPKLANLKLWLKANPTYIPLLPPRWDVRSSSENFMKDDKIALKQHVNECGIQETNKKKRSEDTVMISVPSSPATVQNRNSIKRHLSDILMNRARLATDVLMGSDDIKRLASAIENEIYRHCKGFNAEYKQKLKFLSSNLKNMKHNSFFRRVIRGELTPLALAQMGEEKSGGKDVSGAVHYAKETKNCSLSSTDSACDQYGLLDTTAKHKSHLFDLNCRVCTGLAKDLRPAEEKLSRSHQISQKQEESSSPDDKSTDRASCDSKSDHTRDVHSETCVHRTDALNLTSDSVSLAPVVAHHSSSFSACSESVDAKRPTPKRVTVVKPLCDHATTPIELKSGDFFCDTVWSGTLDMPSYLTFDTTIEPVSGPAGLLKGALCPKLTIIGRIPSVIVYNYVTQVQRWAGHYLIVVRFAEPFIVEDRNRYHDLYNNMVLKDKYCVIETKGLPVVKDFYILPLAAEDTPHPSLLPFTGPGLHDTGRNVILGILIRHISAPAIYDDVRLLSSASGDTRTVSSLPCTSKDGGQQKTDVKFHPLRIRSSMDHISLGRRPSDSVAGIPCLKSPSGSSKSSTASSAGTSGADSVINATMSSLAKTLNDWVPANPPPPVPKPPINSRHDGIDTRLKDKQKNRTKRSVSVESHSEEAIPFPTSMNEWMALMSSMMFSMLQTTPPCWPPTSSASAATPPAPFVVRPPVPRLPVPVRNPNPNTPLPVMPAPSPYYIPVVPSIRPPMSVPVAVPPFLPRAVRPSTTFPVGPNLQNNILEEGEIRDEDESDTAHNIAKRSRLAYDEPASRSTRSVDVVRPPAAVFPKIVQPPQQQPPTLPALPPNFPMLRMRPPPFFDFTRPPPPIPRARFQEPVNFARFRLPNVPVTASFGPTGVRPPPNIAKYGEHR</sequence>
<name>A0A183IKT2_9BILA</name>
<dbReference type="GO" id="GO:0005634">
    <property type="term" value="C:nucleus"/>
    <property type="evidence" value="ECO:0007669"/>
    <property type="project" value="UniProtKB-SubCell"/>
</dbReference>
<keyword evidence="2" id="KW-0805">Transcription regulation</keyword>
<feature type="region of interest" description="Disordered" evidence="5">
    <location>
        <begin position="704"/>
        <end position="776"/>
    </location>
</feature>
<dbReference type="InterPro" id="IPR006576">
    <property type="entry name" value="BRK_domain"/>
</dbReference>
<dbReference type="SMART" id="SM00510">
    <property type="entry name" value="TFS2M"/>
    <property type="match status" value="1"/>
</dbReference>
<dbReference type="AlphaFoldDB" id="A0A183IKT2"/>
<dbReference type="InterPro" id="IPR012921">
    <property type="entry name" value="SPOC_C"/>
</dbReference>
<organism evidence="7">
    <name type="scientific">Soboliphyme baturini</name>
    <dbReference type="NCBI Taxonomy" id="241478"/>
    <lineage>
        <taxon>Eukaryota</taxon>
        <taxon>Metazoa</taxon>
        <taxon>Ecdysozoa</taxon>
        <taxon>Nematoda</taxon>
        <taxon>Enoplea</taxon>
        <taxon>Dorylaimia</taxon>
        <taxon>Dioctophymatida</taxon>
        <taxon>Dioctophymatoidea</taxon>
        <taxon>Soboliphymatidae</taxon>
        <taxon>Soboliphyme</taxon>
    </lineage>
</organism>
<feature type="compositionally biased region" description="Basic and acidic residues" evidence="5">
    <location>
        <begin position="440"/>
        <end position="464"/>
    </location>
</feature>
<feature type="region of interest" description="Disordered" evidence="5">
    <location>
        <begin position="796"/>
        <end position="836"/>
    </location>
</feature>
<dbReference type="PANTHER" id="PTHR11477:SF51">
    <property type="entry name" value="PROTEIN PARTNER OF SNF, ISOFORM B"/>
    <property type="match status" value="1"/>
</dbReference>
<proteinExistence type="predicted"/>
<reference evidence="7" key="1">
    <citation type="submission" date="2016-06" db="UniProtKB">
        <authorList>
            <consortium name="WormBaseParasite"/>
        </authorList>
    </citation>
    <scope>IDENTIFICATION</scope>
</reference>
<evidence type="ECO:0000256" key="5">
    <source>
        <dbReference type="SAM" id="MobiDB-lite"/>
    </source>
</evidence>
<dbReference type="InterPro" id="IPR036575">
    <property type="entry name" value="TFIIS_cen_dom_sf"/>
</dbReference>
<evidence type="ECO:0000259" key="6">
    <source>
        <dbReference type="PROSITE" id="PS51321"/>
    </source>
</evidence>
<dbReference type="WBParaSite" id="SBAD_0000441201-mRNA-1">
    <property type="protein sequence ID" value="SBAD_0000441201-mRNA-1"/>
    <property type="gene ID" value="SBAD_0000441201"/>
</dbReference>
<dbReference type="PANTHER" id="PTHR11477">
    <property type="entry name" value="TRANSCRIPTION FACTOR S-II ZINC FINGER DOMAIN-CONTAINING PROTEIN"/>
    <property type="match status" value="1"/>
</dbReference>
<accession>A0A183IKT2</accession>
<dbReference type="CDD" id="cd21538">
    <property type="entry name" value="SPOC_TFIIS"/>
    <property type="match status" value="1"/>
</dbReference>
<dbReference type="InterPro" id="IPR037259">
    <property type="entry name" value="BRK_sf"/>
</dbReference>
<dbReference type="Pfam" id="PF07744">
    <property type="entry name" value="SPOC"/>
    <property type="match status" value="1"/>
</dbReference>
<feature type="domain" description="TFIIS central" evidence="6">
    <location>
        <begin position="274"/>
        <end position="361"/>
    </location>
</feature>
<dbReference type="GO" id="GO:0006351">
    <property type="term" value="P:DNA-templated transcription"/>
    <property type="evidence" value="ECO:0007669"/>
    <property type="project" value="InterPro"/>
</dbReference>
<dbReference type="PROSITE" id="PS51321">
    <property type="entry name" value="TFIIS_CENTRAL"/>
    <property type="match status" value="1"/>
</dbReference>